<keyword evidence="1" id="KW-0812">Transmembrane</keyword>
<feature type="transmembrane region" description="Helical" evidence="1">
    <location>
        <begin position="63"/>
        <end position="81"/>
    </location>
</feature>
<feature type="transmembrane region" description="Helical" evidence="1">
    <location>
        <begin position="39"/>
        <end position="57"/>
    </location>
</feature>
<keyword evidence="1" id="KW-0472">Membrane</keyword>
<reference evidence="3" key="1">
    <citation type="journal article" date="2019" name="Int. J. Syst. Evol. Microbiol.">
        <title>The Global Catalogue of Microorganisms (GCM) 10K type strain sequencing project: providing services to taxonomists for standard genome sequencing and annotation.</title>
        <authorList>
            <consortium name="The Broad Institute Genomics Platform"/>
            <consortium name="The Broad Institute Genome Sequencing Center for Infectious Disease"/>
            <person name="Wu L."/>
            <person name="Ma J."/>
        </authorList>
    </citation>
    <scope>NUCLEOTIDE SEQUENCE [LARGE SCALE GENOMIC DNA]</scope>
    <source>
        <strain evidence="3">Q85</strain>
    </source>
</reference>
<evidence type="ECO:0000313" key="2">
    <source>
        <dbReference type="EMBL" id="MFD1788213.1"/>
    </source>
</evidence>
<accession>A0ABW4NEP1</accession>
<proteinExistence type="predicted"/>
<gene>
    <name evidence="2" type="ORF">ACFSC3_11570</name>
</gene>
<dbReference type="Proteomes" id="UP001597283">
    <property type="component" value="Unassembled WGS sequence"/>
</dbReference>
<feature type="transmembrane region" description="Helical" evidence="1">
    <location>
        <begin position="6"/>
        <end position="27"/>
    </location>
</feature>
<feature type="transmembrane region" description="Helical" evidence="1">
    <location>
        <begin position="131"/>
        <end position="154"/>
    </location>
</feature>
<dbReference type="RefSeq" id="WP_380940599.1">
    <property type="nucleotide sequence ID" value="NZ_JBHUFC010000003.1"/>
</dbReference>
<keyword evidence="3" id="KW-1185">Reference proteome</keyword>
<evidence type="ECO:0000313" key="3">
    <source>
        <dbReference type="Proteomes" id="UP001597283"/>
    </source>
</evidence>
<evidence type="ECO:0000256" key="1">
    <source>
        <dbReference type="SAM" id="Phobius"/>
    </source>
</evidence>
<dbReference type="EMBL" id="JBHUFC010000003">
    <property type="protein sequence ID" value="MFD1788213.1"/>
    <property type="molecule type" value="Genomic_DNA"/>
</dbReference>
<dbReference type="InterPro" id="IPR058247">
    <property type="entry name" value="DUF1453"/>
</dbReference>
<evidence type="ECO:0008006" key="4">
    <source>
        <dbReference type="Google" id="ProtNLM"/>
    </source>
</evidence>
<feature type="transmembrane region" description="Helical" evidence="1">
    <location>
        <begin position="102"/>
        <end position="119"/>
    </location>
</feature>
<sequence>MQPTGPNIWISYGITAIIIAVVLAIRWKRMSKVRPLKLEHLWIFPALYGALAVYMYVTHPPQGWAWAFCFVALLLGAALGWQRGKFMRITVDPETHTLNQSSSPAAVLFIVALILARNAGRAALASGGGSAMLHLNAIAVTDMLIAFGLGLFAVQRLEMYLRGRRLLDEARRLSR</sequence>
<protein>
    <recommendedName>
        <fullName evidence="4">DUF1453 family protein</fullName>
    </recommendedName>
</protein>
<keyword evidence="1" id="KW-1133">Transmembrane helix</keyword>
<comment type="caution">
    <text evidence="2">The sequence shown here is derived from an EMBL/GenBank/DDBJ whole genome shotgun (WGS) entry which is preliminary data.</text>
</comment>
<dbReference type="Pfam" id="PF07301">
    <property type="entry name" value="DUF1453"/>
    <property type="match status" value="1"/>
</dbReference>
<organism evidence="2 3">
    <name type="scientific">Sphingomonas floccifaciens</name>
    <dbReference type="NCBI Taxonomy" id="1844115"/>
    <lineage>
        <taxon>Bacteria</taxon>
        <taxon>Pseudomonadati</taxon>
        <taxon>Pseudomonadota</taxon>
        <taxon>Alphaproteobacteria</taxon>
        <taxon>Sphingomonadales</taxon>
        <taxon>Sphingomonadaceae</taxon>
        <taxon>Sphingomonas</taxon>
    </lineage>
</organism>
<name>A0ABW4NEP1_9SPHN</name>